<dbReference type="EMBL" id="WUPT01000002">
    <property type="protein sequence ID" value="MXQ08444.1"/>
    <property type="molecule type" value="Genomic_DNA"/>
</dbReference>
<dbReference type="Proteomes" id="UP000480350">
    <property type="component" value="Unassembled WGS sequence"/>
</dbReference>
<dbReference type="Gene3D" id="1.10.357.10">
    <property type="entry name" value="Tetracycline Repressor, domain 2"/>
    <property type="match status" value="1"/>
</dbReference>
<dbReference type="InterPro" id="IPR012762">
    <property type="entry name" value="Ubiq_biosynth_COQ9"/>
</dbReference>
<evidence type="ECO:0000256" key="1">
    <source>
        <dbReference type="ARBA" id="ARBA00004749"/>
    </source>
</evidence>
<comment type="similarity">
    <text evidence="2">Belongs to the COQ9 family.</text>
</comment>
<dbReference type="Pfam" id="PF08511">
    <property type="entry name" value="COQ9"/>
    <property type="match status" value="1"/>
</dbReference>
<organism evidence="8 9">
    <name type="scientific">Kangsaoukella pontilimi</name>
    <dbReference type="NCBI Taxonomy" id="2691042"/>
    <lineage>
        <taxon>Bacteria</taxon>
        <taxon>Pseudomonadati</taxon>
        <taxon>Pseudomonadota</taxon>
        <taxon>Alphaproteobacteria</taxon>
        <taxon>Rhodobacterales</taxon>
        <taxon>Paracoccaceae</taxon>
        <taxon>Kangsaoukella</taxon>
    </lineage>
</organism>
<dbReference type="PANTHER" id="PTHR21427:SF19">
    <property type="entry name" value="UBIQUINONE BIOSYNTHESIS PROTEIN COQ9, MITOCHONDRIAL"/>
    <property type="match status" value="1"/>
</dbReference>
<evidence type="ECO:0000313" key="9">
    <source>
        <dbReference type="Proteomes" id="UP000480350"/>
    </source>
</evidence>
<comment type="caution">
    <text evidence="8">The sequence shown here is derived from an EMBL/GenBank/DDBJ whole genome shotgun (WGS) entry which is preliminary data.</text>
</comment>
<reference evidence="8 9" key="2">
    <citation type="submission" date="2020-03" db="EMBL/GenBank/DDBJ databases">
        <title>Kangsaoukella pontilimi gen. nov., sp. nov., a new member of the family Rhodobacteraceae isolated from a tidal mudflat.</title>
        <authorList>
            <person name="Kim I.S."/>
        </authorList>
    </citation>
    <scope>NUCLEOTIDE SEQUENCE [LARGE SCALE GENOMIC DNA]</scope>
    <source>
        <strain evidence="8 9">GH1-50</strain>
    </source>
</reference>
<keyword evidence="4" id="KW-0809">Transit peptide</keyword>
<reference evidence="8 9" key="1">
    <citation type="submission" date="2019-12" db="EMBL/GenBank/DDBJ databases">
        <authorList>
            <person name="Lee S.D."/>
        </authorList>
    </citation>
    <scope>NUCLEOTIDE SEQUENCE [LARGE SCALE GENOMIC DNA]</scope>
    <source>
        <strain evidence="8 9">GH1-50</strain>
    </source>
</reference>
<feature type="domain" description="COQ9 C-terminal" evidence="7">
    <location>
        <begin position="115"/>
        <end position="186"/>
    </location>
</feature>
<keyword evidence="3" id="KW-0831">Ubiquinone biosynthesis</keyword>
<comment type="pathway">
    <text evidence="1">Cofactor biosynthesis; ubiquinone biosynthesis.</text>
</comment>
<evidence type="ECO:0000259" key="7">
    <source>
        <dbReference type="Pfam" id="PF08511"/>
    </source>
</evidence>
<name>A0A7C9IGM3_9RHOB</name>
<dbReference type="PANTHER" id="PTHR21427">
    <property type="entry name" value="UBIQUINONE BIOSYNTHESIS PROTEIN COQ9, MITOCHONDRIAL"/>
    <property type="match status" value="1"/>
</dbReference>
<protein>
    <submittedName>
        <fullName evidence="8">COQ9 family protein</fullName>
    </submittedName>
</protein>
<evidence type="ECO:0000256" key="4">
    <source>
        <dbReference type="ARBA" id="ARBA00022946"/>
    </source>
</evidence>
<dbReference type="GO" id="GO:0008289">
    <property type="term" value="F:lipid binding"/>
    <property type="evidence" value="ECO:0007669"/>
    <property type="project" value="UniProtKB-KW"/>
</dbReference>
<accession>A0A7C9IGM3</accession>
<evidence type="ECO:0000256" key="3">
    <source>
        <dbReference type="ARBA" id="ARBA00022688"/>
    </source>
</evidence>
<evidence type="ECO:0000256" key="6">
    <source>
        <dbReference type="ARBA" id="ARBA00058104"/>
    </source>
</evidence>
<keyword evidence="5" id="KW-0446">Lipid-binding</keyword>
<dbReference type="GO" id="GO:0006744">
    <property type="term" value="P:ubiquinone biosynthetic process"/>
    <property type="evidence" value="ECO:0007669"/>
    <property type="project" value="UniProtKB-KW"/>
</dbReference>
<sequence length="232" mass="25882">MDETPERIRERLLEAILDHVPFDGWSEAAFRAAQRDCDVTAAEARVICPRGAVDLAVAFHRRADRAMVEAIKAADMSGLRFRDKVAEALWLRVGAMGDREAVRRATALFSLPSHAPEGAKLIWETADNVWTALGDSSRDVNWYTKRATLSGVWASVVLFWLGDESPDRCETRAFIDRRIDDVMRIEKVKAQVRDNPLTRPLSKLHESLFGGIKAPDLDHLADLPGRLGGGPR</sequence>
<dbReference type="NCBIfam" id="TIGR02396">
    <property type="entry name" value="diverge_rpsU"/>
    <property type="match status" value="1"/>
</dbReference>
<keyword evidence="9" id="KW-1185">Reference proteome</keyword>
<evidence type="ECO:0000256" key="2">
    <source>
        <dbReference type="ARBA" id="ARBA00010766"/>
    </source>
</evidence>
<dbReference type="AlphaFoldDB" id="A0A7C9IGM3"/>
<dbReference type="InterPro" id="IPR013718">
    <property type="entry name" value="COQ9_C"/>
</dbReference>
<gene>
    <name evidence="8" type="ORF">GQ651_11360</name>
</gene>
<evidence type="ECO:0000256" key="5">
    <source>
        <dbReference type="ARBA" id="ARBA00023121"/>
    </source>
</evidence>
<comment type="function">
    <text evidence="6">Membrane-associated protein that warps the membrane surface to access and bind aromatic isoprenes with high specificity, including ubiquinone (CoQ) isoprene intermediates and presents them directly to COQ7, therefore facilitating the COQ7-mediated hydroxylase step. Participates in the biosynthesis of coenzyme Q, also named ubiquinone, an essential lipid-soluble electron transporter for aerobic cellular respiration.</text>
</comment>
<dbReference type="RefSeq" id="WP_160764368.1">
    <property type="nucleotide sequence ID" value="NZ_WUPT01000002.1"/>
</dbReference>
<evidence type="ECO:0000313" key="8">
    <source>
        <dbReference type="EMBL" id="MXQ08444.1"/>
    </source>
</evidence>
<proteinExistence type="inferred from homology"/>